<evidence type="ECO:0000259" key="2">
    <source>
        <dbReference type="Pfam" id="PF04984"/>
    </source>
</evidence>
<evidence type="ECO:0000313" key="3">
    <source>
        <dbReference type="EMBL" id="SVE39833.1"/>
    </source>
</evidence>
<accession>A0A383D6D3</accession>
<protein>
    <recommendedName>
        <fullName evidence="2">Tail sheath protein subtilisin-like domain-containing protein</fullName>
    </recommendedName>
</protein>
<dbReference type="Pfam" id="PF04984">
    <property type="entry name" value="Phage_sheath_1"/>
    <property type="match status" value="1"/>
</dbReference>
<sequence length="237" mass="26009">GGTVAYKKAINAISNADEFDINMLVTPGLVHGLHSGITNHAISKMEARGDAFYVLDCTKHGDTIATATNAINSLDSNYAATYYPWVKIVDRNTSLPVWVPPSVVLAGTIAYTDKVAHEWFAPAGLNRGGLTTVLEAQTRLTHSERDDLYEERVNPIASFPGQGVVVWGQKTLQGRPSALDRVNVRRLLIKLKKFIASSSRYLVFEQNSTATRNRFMNIVNPFLESVQANSGLSAFRV</sequence>
<dbReference type="EMBL" id="UINC01214551">
    <property type="protein sequence ID" value="SVE39833.1"/>
    <property type="molecule type" value="Genomic_DNA"/>
</dbReference>
<dbReference type="PANTHER" id="PTHR35861">
    <property type="match status" value="1"/>
</dbReference>
<dbReference type="PANTHER" id="PTHR35861:SF1">
    <property type="entry name" value="PHAGE TAIL SHEATH PROTEIN"/>
    <property type="match status" value="1"/>
</dbReference>
<name>A0A383D6D3_9ZZZZ</name>
<dbReference type="AlphaFoldDB" id="A0A383D6D3"/>
<reference evidence="3" key="1">
    <citation type="submission" date="2018-05" db="EMBL/GenBank/DDBJ databases">
        <authorList>
            <person name="Lanie J.A."/>
            <person name="Ng W.-L."/>
            <person name="Kazmierczak K.M."/>
            <person name="Andrzejewski T.M."/>
            <person name="Davidsen T.M."/>
            <person name="Wayne K.J."/>
            <person name="Tettelin H."/>
            <person name="Glass J.I."/>
            <person name="Rusch D."/>
            <person name="Podicherti R."/>
            <person name="Tsui H.-C.T."/>
            <person name="Winkler M.E."/>
        </authorList>
    </citation>
    <scope>NUCLEOTIDE SEQUENCE</scope>
</reference>
<dbReference type="InterPro" id="IPR052042">
    <property type="entry name" value="Tail_sheath_structural"/>
</dbReference>
<evidence type="ECO:0000256" key="1">
    <source>
        <dbReference type="ARBA" id="ARBA00008005"/>
    </source>
</evidence>
<comment type="similarity">
    <text evidence="1">Belongs to the myoviridae tail sheath protein family.</text>
</comment>
<feature type="non-terminal residue" evidence="3">
    <location>
        <position position="237"/>
    </location>
</feature>
<dbReference type="Gene3D" id="3.40.50.11780">
    <property type="match status" value="1"/>
</dbReference>
<organism evidence="3">
    <name type="scientific">marine metagenome</name>
    <dbReference type="NCBI Taxonomy" id="408172"/>
    <lineage>
        <taxon>unclassified sequences</taxon>
        <taxon>metagenomes</taxon>
        <taxon>ecological metagenomes</taxon>
    </lineage>
</organism>
<feature type="domain" description="Tail sheath protein subtilisin-like" evidence="2">
    <location>
        <begin position="6"/>
        <end position="172"/>
    </location>
</feature>
<dbReference type="InterPro" id="IPR035089">
    <property type="entry name" value="Phage_sheath_subtilisin"/>
</dbReference>
<proteinExistence type="inferred from homology"/>
<gene>
    <name evidence="3" type="ORF">METZ01_LOCUS492687</name>
</gene>
<feature type="non-terminal residue" evidence="3">
    <location>
        <position position="1"/>
    </location>
</feature>